<dbReference type="PROSITE" id="PS51103">
    <property type="entry name" value="PTS_EIIC_TYPE_1"/>
    <property type="match status" value="1"/>
</dbReference>
<evidence type="ECO:0000256" key="3">
    <source>
        <dbReference type="ARBA" id="ARBA00022475"/>
    </source>
</evidence>
<dbReference type="PANTHER" id="PTHR30009:SF24">
    <property type="entry name" value="PTS SYSTEM, IIBC COMPONENT"/>
    <property type="match status" value="1"/>
</dbReference>
<dbReference type="EMBL" id="CABWIF010000043">
    <property type="protein sequence ID" value="VWM01666.1"/>
    <property type="molecule type" value="Genomic_DNA"/>
</dbReference>
<keyword evidence="5" id="KW-0808">Transferase</keyword>
<dbReference type="CDD" id="cd00212">
    <property type="entry name" value="PTS_IIB_glc"/>
    <property type="match status" value="1"/>
</dbReference>
<dbReference type="GO" id="GO:0005886">
    <property type="term" value="C:plasma membrane"/>
    <property type="evidence" value="ECO:0007669"/>
    <property type="project" value="UniProtKB-SubCell"/>
</dbReference>
<proteinExistence type="predicted"/>
<dbReference type="PANTHER" id="PTHR30009">
    <property type="entry name" value="CYTOCHROME C-TYPE SYNTHESIS PROTEIN AND PTS TRANSMEMBRANE COMPONENT"/>
    <property type="match status" value="1"/>
</dbReference>
<dbReference type="PROSITE" id="PS51098">
    <property type="entry name" value="PTS_EIIB_TYPE_1"/>
    <property type="match status" value="1"/>
</dbReference>
<sequence length="538" mass="57433">MTAKKKFNFKAPLEVFAKSIVQPMMYLSVAGILLIVGIILTNKTICAMIPVLGFGPFQLVGAVVYQSLMFIINNLSILFCVGIAGAMAKKNKGHASLIALMSFFLFLQANNIVLNATGSLADASGMLGLTGTGQATVMGIQVLDTGVFGGIILGCITGAVFNKYSNKQFPIALSMFSGVRFPFLIMIIISWIMGAGFCIVWPPVQGAISSVAGIIKESGNIGLFIYGMLNKLLVPTGLHHLIYTPFQFSDVGGTLTLGDQVIAGAYPIRVAEMAMTGQPFSDSTYFNSYTFNNLWPYIGIGLAFIVTAYKGNKDKTKAVIIPLIITAVLSCVTEPMDFLFVFAAPVLFVVHSVLSGIFLVLLKVLSVPASTAGGIINIVVSNLVLGVDKTNWPVMLVLGVVNAALYFFLFTFLIKKLNLHTPGREEESELAESVAEGEAAASVAVKQGAVAAAPAEGVDAGIADLVAGLGGKDNIEELENCFTRLRVNVKNPDLINEDLINHVPNSGINRNGNNIQIIFGMKVAEMRDKVENAIEKEQ</sequence>
<dbReference type="NCBIfam" id="TIGR00826">
    <property type="entry name" value="EIIB_glc"/>
    <property type="match status" value="1"/>
</dbReference>
<evidence type="ECO:0000256" key="2">
    <source>
        <dbReference type="ARBA" id="ARBA00022448"/>
    </source>
</evidence>
<reference evidence="11 12" key="1">
    <citation type="submission" date="2019-10" db="EMBL/GenBank/DDBJ databases">
        <authorList>
            <person name="Wolf R A."/>
        </authorList>
    </citation>
    <scope>NUCLEOTIDE SEQUENCE [LARGE SCALE GENOMIC DNA]</scope>
    <source>
        <strain evidence="11">Collinsella_aerofaciens_DSM_13712</strain>
    </source>
</reference>
<keyword evidence="7" id="KW-0812">Transmembrane</keyword>
<evidence type="ECO:0000256" key="6">
    <source>
        <dbReference type="ARBA" id="ARBA00022683"/>
    </source>
</evidence>
<dbReference type="InterPro" id="IPR001996">
    <property type="entry name" value="PTS_IIB_1"/>
</dbReference>
<dbReference type="PaxDb" id="74426-ERS852399_01102"/>
<dbReference type="SUPFAM" id="SSF55604">
    <property type="entry name" value="Glucose permease domain IIB"/>
    <property type="match status" value="1"/>
</dbReference>
<dbReference type="GO" id="GO:0009401">
    <property type="term" value="P:phosphoenolpyruvate-dependent sugar phosphotransferase system"/>
    <property type="evidence" value="ECO:0007669"/>
    <property type="project" value="UniProtKB-KW"/>
</dbReference>
<keyword evidence="6" id="KW-0598">Phosphotransferase system</keyword>
<keyword evidence="10" id="KW-0472">Membrane</keyword>
<keyword evidence="4" id="KW-0762">Sugar transport</keyword>
<dbReference type="STRING" id="74426.ERS852399_01102"/>
<dbReference type="InterPro" id="IPR018113">
    <property type="entry name" value="PTrfase_EIIB_Cys"/>
</dbReference>
<dbReference type="GO" id="GO:0008982">
    <property type="term" value="F:protein-N(PI)-phosphohistidine-sugar phosphotransferase activity"/>
    <property type="evidence" value="ECO:0007669"/>
    <property type="project" value="InterPro"/>
</dbReference>
<dbReference type="Gene3D" id="3.30.1360.60">
    <property type="entry name" value="Glucose permease domain IIB"/>
    <property type="match status" value="1"/>
</dbReference>
<keyword evidence="2" id="KW-0813">Transport</keyword>
<organism evidence="11 12">
    <name type="scientific">Collinsella aerofaciens</name>
    <dbReference type="NCBI Taxonomy" id="74426"/>
    <lineage>
        <taxon>Bacteria</taxon>
        <taxon>Bacillati</taxon>
        <taxon>Actinomycetota</taxon>
        <taxon>Coriobacteriia</taxon>
        <taxon>Coriobacteriales</taxon>
        <taxon>Coriobacteriaceae</taxon>
        <taxon>Collinsella</taxon>
    </lineage>
</organism>
<dbReference type="Pfam" id="PF00367">
    <property type="entry name" value="PTS_EIIB"/>
    <property type="match status" value="1"/>
</dbReference>
<evidence type="ECO:0000256" key="7">
    <source>
        <dbReference type="ARBA" id="ARBA00022692"/>
    </source>
</evidence>
<dbReference type="InterPro" id="IPR050429">
    <property type="entry name" value="PTS_Glucose_EIICBA"/>
</dbReference>
<dbReference type="RefSeq" id="WP_055310192.1">
    <property type="nucleotide sequence ID" value="NZ_CABIYU010000008.1"/>
</dbReference>
<protein>
    <submittedName>
        <fullName evidence="11">PTS system maltose-specific EIICB component</fullName>
    </submittedName>
</protein>
<accession>A0A173Z3Z9</accession>
<keyword evidence="3" id="KW-1003">Cell membrane</keyword>
<dbReference type="Pfam" id="PF02378">
    <property type="entry name" value="PTS_EIIC"/>
    <property type="match status" value="1"/>
</dbReference>
<evidence type="ECO:0000313" key="11">
    <source>
        <dbReference type="EMBL" id="VWM01666.1"/>
    </source>
</evidence>
<dbReference type="PROSITE" id="PS01035">
    <property type="entry name" value="PTS_EIIB_TYPE_1_CYS"/>
    <property type="match status" value="1"/>
</dbReference>
<evidence type="ECO:0000313" key="12">
    <source>
        <dbReference type="Proteomes" id="UP000368032"/>
    </source>
</evidence>
<dbReference type="GO" id="GO:0090563">
    <property type="term" value="F:protein-phosphocysteine-sugar phosphotransferase activity"/>
    <property type="evidence" value="ECO:0007669"/>
    <property type="project" value="TreeGrafter"/>
</dbReference>
<evidence type="ECO:0000256" key="5">
    <source>
        <dbReference type="ARBA" id="ARBA00022679"/>
    </source>
</evidence>
<dbReference type="GO" id="GO:0016301">
    <property type="term" value="F:kinase activity"/>
    <property type="evidence" value="ECO:0007669"/>
    <property type="project" value="UniProtKB-KW"/>
</dbReference>
<evidence type="ECO:0000256" key="9">
    <source>
        <dbReference type="ARBA" id="ARBA00022989"/>
    </source>
</evidence>
<name>A0A173Z3Z9_9ACTN</name>
<evidence type="ECO:0000256" key="8">
    <source>
        <dbReference type="ARBA" id="ARBA00022777"/>
    </source>
</evidence>
<keyword evidence="9" id="KW-1133">Transmembrane helix</keyword>
<evidence type="ECO:0000256" key="10">
    <source>
        <dbReference type="ARBA" id="ARBA00023136"/>
    </source>
</evidence>
<evidence type="ECO:0000256" key="1">
    <source>
        <dbReference type="ARBA" id="ARBA00004651"/>
    </source>
</evidence>
<dbReference type="AlphaFoldDB" id="A0A173Z3Z9"/>
<dbReference type="Proteomes" id="UP000368032">
    <property type="component" value="Unassembled WGS sequence"/>
</dbReference>
<evidence type="ECO:0000256" key="4">
    <source>
        <dbReference type="ARBA" id="ARBA00022597"/>
    </source>
</evidence>
<keyword evidence="8" id="KW-0418">Kinase</keyword>
<dbReference type="InterPro" id="IPR036878">
    <property type="entry name" value="Glu_permease_IIB"/>
</dbReference>
<gene>
    <name evidence="11" type="primary">malP_1</name>
    <name evidence="11" type="ORF">CKJAJONC_00570</name>
</gene>
<comment type="subcellular location">
    <subcellularLocation>
        <location evidence="1">Cell membrane</location>
        <topology evidence="1">Multi-pass membrane protein</topology>
    </subcellularLocation>
</comment>
<dbReference type="InterPro" id="IPR013013">
    <property type="entry name" value="PTS_EIIC_1"/>
</dbReference>
<dbReference type="InterPro" id="IPR003352">
    <property type="entry name" value="PTS_EIIC"/>
</dbReference>